<feature type="non-terminal residue" evidence="1">
    <location>
        <position position="1"/>
    </location>
</feature>
<accession>A0A699X322</accession>
<sequence>LRQRQLGAVVHGVGLAAHVHFPGIGARFAAAARFFFAAKGPADFGATGADVHVGDAAVGAGVRQEAFRFAQVQGEDGRR</sequence>
<gene>
    <name evidence="1" type="ORF">Tci_923023</name>
</gene>
<dbReference type="EMBL" id="BKCJ011765083">
    <property type="protein sequence ID" value="GFD51054.1"/>
    <property type="molecule type" value="Genomic_DNA"/>
</dbReference>
<dbReference type="AlphaFoldDB" id="A0A699X322"/>
<evidence type="ECO:0000313" key="1">
    <source>
        <dbReference type="EMBL" id="GFD51054.1"/>
    </source>
</evidence>
<protein>
    <submittedName>
        <fullName evidence="1">Uncharacterized protein</fullName>
    </submittedName>
</protein>
<reference evidence="1" key="1">
    <citation type="journal article" date="2019" name="Sci. Rep.">
        <title>Draft genome of Tanacetum cinerariifolium, the natural source of mosquito coil.</title>
        <authorList>
            <person name="Yamashiro T."/>
            <person name="Shiraishi A."/>
            <person name="Satake H."/>
            <person name="Nakayama K."/>
        </authorList>
    </citation>
    <scope>NUCLEOTIDE SEQUENCE</scope>
</reference>
<proteinExistence type="predicted"/>
<comment type="caution">
    <text evidence="1">The sequence shown here is derived from an EMBL/GenBank/DDBJ whole genome shotgun (WGS) entry which is preliminary data.</text>
</comment>
<organism evidence="1">
    <name type="scientific">Tanacetum cinerariifolium</name>
    <name type="common">Dalmatian daisy</name>
    <name type="synonym">Chrysanthemum cinerariifolium</name>
    <dbReference type="NCBI Taxonomy" id="118510"/>
    <lineage>
        <taxon>Eukaryota</taxon>
        <taxon>Viridiplantae</taxon>
        <taxon>Streptophyta</taxon>
        <taxon>Embryophyta</taxon>
        <taxon>Tracheophyta</taxon>
        <taxon>Spermatophyta</taxon>
        <taxon>Magnoliopsida</taxon>
        <taxon>eudicotyledons</taxon>
        <taxon>Gunneridae</taxon>
        <taxon>Pentapetalae</taxon>
        <taxon>asterids</taxon>
        <taxon>campanulids</taxon>
        <taxon>Asterales</taxon>
        <taxon>Asteraceae</taxon>
        <taxon>Asteroideae</taxon>
        <taxon>Anthemideae</taxon>
        <taxon>Anthemidinae</taxon>
        <taxon>Tanacetum</taxon>
    </lineage>
</organism>
<name>A0A699X322_TANCI</name>